<sequence length="232" mass="24925">MLDVVGAEPGQRLLDVACGTGNATLAAARRGLVATGVDPAIGLLQICRARCESEGLEAEFLGGDAGALPVPREAFDISVSVFGVIFAPDPSIAIAEMLRATRPGGTVALTSWIPGGAVDSAARLLRTALSGEPGDDAPRWQDPAWVEEVLREAGARDIVLVEEALPFTAVSPEAWFAEQVEHHPVWRYAHRELADDVWADLRRRSLEVLHAENEDNEAFAARSRYVIARAVR</sequence>
<keyword evidence="2" id="KW-0489">Methyltransferase</keyword>
<dbReference type="GO" id="GO:0008168">
    <property type="term" value="F:methyltransferase activity"/>
    <property type="evidence" value="ECO:0007669"/>
    <property type="project" value="UniProtKB-KW"/>
</dbReference>
<dbReference type="PANTHER" id="PTHR44068:SF11">
    <property type="entry name" value="GERANYL DIPHOSPHATE 2-C-METHYLTRANSFERASE"/>
    <property type="match status" value="1"/>
</dbReference>
<accession>A0ABY5PLH8</accession>
<dbReference type="RefSeq" id="WP_353865989.1">
    <property type="nucleotide sequence ID" value="NZ_CP088295.1"/>
</dbReference>
<dbReference type="InterPro" id="IPR050447">
    <property type="entry name" value="Erg6_SMT_methyltransf"/>
</dbReference>
<keyword evidence="2" id="KW-0808">Transferase</keyword>
<name>A0ABY5PLH8_9ACTN</name>
<reference evidence="3" key="1">
    <citation type="submission" date="2021-11" db="EMBL/GenBank/DDBJ databases">
        <title>Cultivation dependent microbiological survey of springs from the worlds oldest radium mine currently devoted to the extraction of radon-saturated water.</title>
        <authorList>
            <person name="Kapinusova G."/>
            <person name="Smrhova T."/>
            <person name="Strejcek M."/>
            <person name="Suman J."/>
            <person name="Jani K."/>
            <person name="Pajer P."/>
            <person name="Uhlik O."/>
        </authorList>
    </citation>
    <scope>NUCLEOTIDE SEQUENCE [LARGE SCALE GENOMIC DNA]</scope>
    <source>
        <strain evidence="3">J379</strain>
    </source>
</reference>
<keyword evidence="3" id="KW-1185">Reference proteome</keyword>
<organism evidence="2 3">
    <name type="scientific">Svornostia abyssi</name>
    <dbReference type="NCBI Taxonomy" id="2898438"/>
    <lineage>
        <taxon>Bacteria</taxon>
        <taxon>Bacillati</taxon>
        <taxon>Actinomycetota</taxon>
        <taxon>Thermoleophilia</taxon>
        <taxon>Solirubrobacterales</taxon>
        <taxon>Baekduiaceae</taxon>
        <taxon>Svornostia</taxon>
    </lineage>
</organism>
<dbReference type="EMBL" id="CP088295">
    <property type="protein sequence ID" value="UUY05543.1"/>
    <property type="molecule type" value="Genomic_DNA"/>
</dbReference>
<evidence type="ECO:0000259" key="1">
    <source>
        <dbReference type="Pfam" id="PF13649"/>
    </source>
</evidence>
<dbReference type="Pfam" id="PF13649">
    <property type="entry name" value="Methyltransf_25"/>
    <property type="match status" value="1"/>
</dbReference>
<gene>
    <name evidence="2" type="ORF">LRS13_08500</name>
</gene>
<dbReference type="GO" id="GO:0032259">
    <property type="term" value="P:methylation"/>
    <property type="evidence" value="ECO:0007669"/>
    <property type="project" value="UniProtKB-KW"/>
</dbReference>
<dbReference type="CDD" id="cd02440">
    <property type="entry name" value="AdoMet_MTases"/>
    <property type="match status" value="1"/>
</dbReference>
<evidence type="ECO:0000313" key="3">
    <source>
        <dbReference type="Proteomes" id="UP001058860"/>
    </source>
</evidence>
<protein>
    <submittedName>
        <fullName evidence="2">Class I SAM-dependent methyltransferase</fullName>
    </submittedName>
</protein>
<feature type="domain" description="Methyltransferase" evidence="1">
    <location>
        <begin position="14"/>
        <end position="105"/>
    </location>
</feature>
<proteinExistence type="predicted"/>
<dbReference type="InterPro" id="IPR041698">
    <property type="entry name" value="Methyltransf_25"/>
</dbReference>
<dbReference type="InterPro" id="IPR029063">
    <property type="entry name" value="SAM-dependent_MTases_sf"/>
</dbReference>
<dbReference type="Gene3D" id="3.40.50.150">
    <property type="entry name" value="Vaccinia Virus protein VP39"/>
    <property type="match status" value="1"/>
</dbReference>
<dbReference type="SUPFAM" id="SSF53335">
    <property type="entry name" value="S-adenosyl-L-methionine-dependent methyltransferases"/>
    <property type="match status" value="1"/>
</dbReference>
<evidence type="ECO:0000313" key="2">
    <source>
        <dbReference type="EMBL" id="UUY05543.1"/>
    </source>
</evidence>
<dbReference type="PANTHER" id="PTHR44068">
    <property type="entry name" value="ZGC:194242"/>
    <property type="match status" value="1"/>
</dbReference>
<dbReference type="Proteomes" id="UP001058860">
    <property type="component" value="Chromosome"/>
</dbReference>